<reference evidence="3" key="1">
    <citation type="journal article" date="2014" name="Proc. Natl. Acad. Sci. U.S.A.">
        <title>Extensive sampling of basidiomycete genomes demonstrates inadequacy of the white-rot/brown-rot paradigm for wood decay fungi.</title>
        <authorList>
            <person name="Riley R."/>
            <person name="Salamov A.A."/>
            <person name="Brown D.W."/>
            <person name="Nagy L.G."/>
            <person name="Floudas D."/>
            <person name="Held B.W."/>
            <person name="Levasseur A."/>
            <person name="Lombard V."/>
            <person name="Morin E."/>
            <person name="Otillar R."/>
            <person name="Lindquist E.A."/>
            <person name="Sun H."/>
            <person name="LaButti K.M."/>
            <person name="Schmutz J."/>
            <person name="Jabbour D."/>
            <person name="Luo H."/>
            <person name="Baker S.E."/>
            <person name="Pisabarro A.G."/>
            <person name="Walton J.D."/>
            <person name="Blanchette R.A."/>
            <person name="Henrissat B."/>
            <person name="Martin F."/>
            <person name="Cullen D."/>
            <person name="Hibbett D.S."/>
            <person name="Grigoriev I.V."/>
        </authorList>
    </citation>
    <scope>NUCLEOTIDE SEQUENCE [LARGE SCALE GENOMIC DNA]</scope>
    <source>
        <strain evidence="3">FD-172 SS1</strain>
    </source>
</reference>
<feature type="domain" description="Dienelactone hydrolase" evidence="1">
    <location>
        <begin position="132"/>
        <end position="240"/>
    </location>
</feature>
<keyword evidence="3" id="KW-1185">Reference proteome</keyword>
<accession>A0A067MJ13</accession>
<evidence type="ECO:0000313" key="3">
    <source>
        <dbReference type="Proteomes" id="UP000027195"/>
    </source>
</evidence>
<dbReference type="AlphaFoldDB" id="A0A067MJ13"/>
<dbReference type="InterPro" id="IPR002925">
    <property type="entry name" value="Dienelactn_hydro"/>
</dbReference>
<dbReference type="InterPro" id="IPR029058">
    <property type="entry name" value="AB_hydrolase_fold"/>
</dbReference>
<dbReference type="Pfam" id="PF01738">
    <property type="entry name" value="DLH"/>
    <property type="match status" value="1"/>
</dbReference>
<dbReference type="GO" id="GO:0016787">
    <property type="term" value="F:hydrolase activity"/>
    <property type="evidence" value="ECO:0007669"/>
    <property type="project" value="InterPro"/>
</dbReference>
<dbReference type="PANTHER" id="PTHR17630:SF44">
    <property type="entry name" value="PROTEIN AIM2"/>
    <property type="match status" value="1"/>
</dbReference>
<name>A0A067MJ13_BOTB1</name>
<protein>
    <recommendedName>
        <fullName evidence="1">Dienelactone hydrolase domain-containing protein</fullName>
    </recommendedName>
</protein>
<organism evidence="2 3">
    <name type="scientific">Botryobasidium botryosum (strain FD-172 SS1)</name>
    <dbReference type="NCBI Taxonomy" id="930990"/>
    <lineage>
        <taxon>Eukaryota</taxon>
        <taxon>Fungi</taxon>
        <taxon>Dikarya</taxon>
        <taxon>Basidiomycota</taxon>
        <taxon>Agaricomycotina</taxon>
        <taxon>Agaricomycetes</taxon>
        <taxon>Cantharellales</taxon>
        <taxon>Botryobasidiaceae</taxon>
        <taxon>Botryobasidium</taxon>
    </lineage>
</organism>
<dbReference type="STRING" id="930990.A0A067MJ13"/>
<dbReference type="InParanoid" id="A0A067MJ13"/>
<dbReference type="PANTHER" id="PTHR17630">
    <property type="entry name" value="DIENELACTONE HYDROLASE"/>
    <property type="match status" value="1"/>
</dbReference>
<dbReference type="Proteomes" id="UP000027195">
    <property type="component" value="Unassembled WGS sequence"/>
</dbReference>
<dbReference type="EMBL" id="KL198057">
    <property type="protein sequence ID" value="KDQ11566.1"/>
    <property type="molecule type" value="Genomic_DNA"/>
</dbReference>
<evidence type="ECO:0000259" key="1">
    <source>
        <dbReference type="Pfam" id="PF01738"/>
    </source>
</evidence>
<sequence length="242" mass="26489">MESFSGLCEHCTTGYALPGTPTGSTVTLDGTIAYFSPGSTAHDKAIVIATDIFGLPGGNNQLIADELAKRAGVDVWPAKPALRSSLWDKIKLYCLILNWIPFIIRNRGGVLDARIENFTKSLKREKKYEKIGGIVITLAATDLFSTVVVAHPSPPGASLENAKKIKVPSSWICPEEDHRLNSFRNEAEAFFASRQDGPAYEFKDYKGTTHGFAARPNLAIPTVKDAFLESLQQTVAWFSRTL</sequence>
<proteinExistence type="predicted"/>
<gene>
    <name evidence="2" type="ORF">BOTBODRAFT_35231</name>
</gene>
<dbReference type="Gene3D" id="3.40.50.1820">
    <property type="entry name" value="alpha/beta hydrolase"/>
    <property type="match status" value="1"/>
</dbReference>
<dbReference type="OrthoDB" id="10019231at2759"/>
<evidence type="ECO:0000313" key="2">
    <source>
        <dbReference type="EMBL" id="KDQ11566.1"/>
    </source>
</evidence>
<dbReference type="HOGENOM" id="CLU_054590_2_0_1"/>
<dbReference type="SUPFAM" id="SSF53474">
    <property type="entry name" value="alpha/beta-Hydrolases"/>
    <property type="match status" value="1"/>
</dbReference>